<dbReference type="Gene3D" id="2.60.120.290">
    <property type="entry name" value="Spermadhesin, CUB domain"/>
    <property type="match status" value="3"/>
</dbReference>
<evidence type="ECO:0000256" key="3">
    <source>
        <dbReference type="PROSITE-ProRule" id="PRU00059"/>
    </source>
</evidence>
<feature type="domain" description="CUB" evidence="4">
    <location>
        <begin position="211"/>
        <end position="263"/>
    </location>
</feature>
<feature type="non-terminal residue" evidence="5">
    <location>
        <position position="1"/>
    </location>
</feature>
<reference evidence="5 6" key="1">
    <citation type="submission" date="2013-11" db="EMBL/GenBank/DDBJ databases">
        <title>Draft genome of the bovine lungworm Dictyocaulus viviparus.</title>
        <authorList>
            <person name="Mitreva M."/>
        </authorList>
    </citation>
    <scope>NUCLEOTIDE SEQUENCE [LARGE SCALE GENOMIC DNA]</scope>
    <source>
        <strain evidence="5 6">HannoverDv2000</strain>
    </source>
</reference>
<gene>
    <name evidence="5" type="ORF">DICVIV_02307</name>
</gene>
<evidence type="ECO:0000256" key="2">
    <source>
        <dbReference type="ARBA" id="ARBA00023157"/>
    </source>
</evidence>
<accession>A0A0D8Y648</accession>
<proteinExistence type="predicted"/>
<organism evidence="5 6">
    <name type="scientific">Dictyocaulus viviparus</name>
    <name type="common">Bovine lungworm</name>
    <dbReference type="NCBI Taxonomy" id="29172"/>
    <lineage>
        <taxon>Eukaryota</taxon>
        <taxon>Metazoa</taxon>
        <taxon>Ecdysozoa</taxon>
        <taxon>Nematoda</taxon>
        <taxon>Chromadorea</taxon>
        <taxon>Rhabditida</taxon>
        <taxon>Rhabditina</taxon>
        <taxon>Rhabditomorpha</taxon>
        <taxon>Strongyloidea</taxon>
        <taxon>Metastrongylidae</taxon>
        <taxon>Dictyocaulus</taxon>
    </lineage>
</organism>
<evidence type="ECO:0000259" key="4">
    <source>
        <dbReference type="PROSITE" id="PS01180"/>
    </source>
</evidence>
<dbReference type="STRING" id="29172.A0A0D8Y648"/>
<evidence type="ECO:0000256" key="1">
    <source>
        <dbReference type="ARBA" id="ARBA00022737"/>
    </source>
</evidence>
<protein>
    <submittedName>
        <fullName evidence="5">CUB domain protein</fullName>
    </submittedName>
</protein>
<evidence type="ECO:0000313" key="6">
    <source>
        <dbReference type="Proteomes" id="UP000053766"/>
    </source>
</evidence>
<keyword evidence="1" id="KW-0677">Repeat</keyword>
<reference evidence="6" key="2">
    <citation type="journal article" date="2016" name="Sci. Rep.">
        <title>Dictyocaulus viviparus genome, variome and transcriptome elucidate lungworm biology and support future intervention.</title>
        <authorList>
            <person name="McNulty S.N."/>
            <person name="Strube C."/>
            <person name="Rosa B.A."/>
            <person name="Martin J.C."/>
            <person name="Tyagi R."/>
            <person name="Choi Y.J."/>
            <person name="Wang Q."/>
            <person name="Hallsworth Pepin K."/>
            <person name="Zhang X."/>
            <person name="Ozersky P."/>
            <person name="Wilson R.K."/>
            <person name="Sternberg P.W."/>
            <person name="Gasser R.B."/>
            <person name="Mitreva M."/>
        </authorList>
    </citation>
    <scope>NUCLEOTIDE SEQUENCE [LARGE SCALE GENOMIC DNA]</scope>
    <source>
        <strain evidence="6">HannoverDv2000</strain>
    </source>
</reference>
<feature type="domain" description="CUB" evidence="4">
    <location>
        <begin position="68"/>
        <end position="195"/>
    </location>
</feature>
<sequence>ISQEHSSKAIAPIGDYFFTFEDEEAHAPLCGISIPKSFRSESNRIRLNFTSDDTTTAAGFRADWSAECGTVFRLIRGVISSPNYPSYYPNQNSVCEYLIAPEGEAANSVIIIKLIDFDLSDSKMDYSRQPCASDYIEVRDVTINRLVTSYCGGDPINEEPIAIKGAIGLRFVSNQSFIFGPKKLHRGFQISYAVDNTEESIDRIIDCFVECGDRIELNEKTGYMTLISSPAFPLDYAHNLNCLWNVTVPEDRVISVKLVVNYS</sequence>
<dbReference type="PANTHER" id="PTHR24251">
    <property type="entry name" value="OVOCHYMASE-RELATED"/>
    <property type="match status" value="1"/>
</dbReference>
<dbReference type="Pfam" id="PF00431">
    <property type="entry name" value="CUB"/>
    <property type="match status" value="2"/>
</dbReference>
<dbReference type="InterPro" id="IPR035914">
    <property type="entry name" value="Sperma_CUB_dom_sf"/>
</dbReference>
<feature type="disulfide bond" evidence="3">
    <location>
        <begin position="68"/>
        <end position="95"/>
    </location>
</feature>
<comment type="caution">
    <text evidence="3">Lacks conserved residue(s) required for the propagation of feature annotation.</text>
</comment>
<keyword evidence="2 3" id="KW-1015">Disulfide bond</keyword>
<dbReference type="InterPro" id="IPR000859">
    <property type="entry name" value="CUB_dom"/>
</dbReference>
<keyword evidence="6" id="KW-1185">Reference proteome</keyword>
<dbReference type="CDD" id="cd00041">
    <property type="entry name" value="CUB"/>
    <property type="match status" value="1"/>
</dbReference>
<dbReference type="PROSITE" id="PS01180">
    <property type="entry name" value="CUB"/>
    <property type="match status" value="3"/>
</dbReference>
<dbReference type="Proteomes" id="UP000053766">
    <property type="component" value="Unassembled WGS sequence"/>
</dbReference>
<name>A0A0D8Y648_DICVI</name>
<feature type="domain" description="CUB" evidence="4">
    <location>
        <begin position="1"/>
        <end position="67"/>
    </location>
</feature>
<dbReference type="SMART" id="SM00042">
    <property type="entry name" value="CUB"/>
    <property type="match status" value="1"/>
</dbReference>
<dbReference type="PANTHER" id="PTHR24251:SF50">
    <property type="entry name" value="ATTRACTIN-LIKE 1A"/>
    <property type="match status" value="1"/>
</dbReference>
<dbReference type="OrthoDB" id="5856532at2759"/>
<dbReference type="AlphaFoldDB" id="A0A0D8Y648"/>
<dbReference type="SUPFAM" id="SSF49854">
    <property type="entry name" value="Spermadhesin, CUB domain"/>
    <property type="match status" value="3"/>
</dbReference>
<evidence type="ECO:0000313" key="5">
    <source>
        <dbReference type="EMBL" id="KJH51474.1"/>
    </source>
</evidence>
<dbReference type="EMBL" id="KN716182">
    <property type="protein sequence ID" value="KJH51474.1"/>
    <property type="molecule type" value="Genomic_DNA"/>
</dbReference>